<name>A0A1V6SI88_9EURO</name>
<proteinExistence type="predicted"/>
<dbReference type="AlphaFoldDB" id="A0A1V6SI88"/>
<organism evidence="1 2">
    <name type="scientific">Penicillium flavigenum</name>
    <dbReference type="NCBI Taxonomy" id="254877"/>
    <lineage>
        <taxon>Eukaryota</taxon>
        <taxon>Fungi</taxon>
        <taxon>Dikarya</taxon>
        <taxon>Ascomycota</taxon>
        <taxon>Pezizomycotina</taxon>
        <taxon>Eurotiomycetes</taxon>
        <taxon>Eurotiomycetidae</taxon>
        <taxon>Eurotiales</taxon>
        <taxon>Aspergillaceae</taxon>
        <taxon>Penicillium</taxon>
    </lineage>
</organism>
<comment type="caution">
    <text evidence="1">The sequence shown here is derived from an EMBL/GenBank/DDBJ whole genome shotgun (WGS) entry which is preliminary data.</text>
</comment>
<protein>
    <submittedName>
        <fullName evidence="1">Uncharacterized protein</fullName>
    </submittedName>
</protein>
<keyword evidence="2" id="KW-1185">Reference proteome</keyword>
<evidence type="ECO:0000313" key="2">
    <source>
        <dbReference type="Proteomes" id="UP000191342"/>
    </source>
</evidence>
<dbReference type="EMBL" id="MLQL01000044">
    <property type="protein sequence ID" value="OQE13727.1"/>
    <property type="molecule type" value="Genomic_DNA"/>
</dbReference>
<sequence>MRPPRAQVLSGLRQWLEALIRNMQILRAEEEAAREVEAEIWRNIRQTKYIIKPRPTPIMDIEAIISLRPMFLKWLVV</sequence>
<accession>A0A1V6SI88</accession>
<reference evidence="2" key="1">
    <citation type="journal article" date="2017" name="Nat. Microbiol.">
        <title>Global analysis of biosynthetic gene clusters reveals vast potential of secondary metabolite production in Penicillium species.</title>
        <authorList>
            <person name="Nielsen J.C."/>
            <person name="Grijseels S."/>
            <person name="Prigent S."/>
            <person name="Ji B."/>
            <person name="Dainat J."/>
            <person name="Nielsen K.F."/>
            <person name="Frisvad J.C."/>
            <person name="Workman M."/>
            <person name="Nielsen J."/>
        </authorList>
    </citation>
    <scope>NUCLEOTIDE SEQUENCE [LARGE SCALE GENOMIC DNA]</scope>
    <source>
        <strain evidence="2">IBT 14082</strain>
    </source>
</reference>
<evidence type="ECO:0000313" key="1">
    <source>
        <dbReference type="EMBL" id="OQE13727.1"/>
    </source>
</evidence>
<dbReference type="OrthoDB" id="4369024at2759"/>
<dbReference type="Proteomes" id="UP000191342">
    <property type="component" value="Unassembled WGS sequence"/>
</dbReference>
<gene>
    <name evidence="1" type="ORF">PENFLA_c044G02272</name>
</gene>